<dbReference type="EMBL" id="QEKW01000012">
    <property type="protein sequence ID" value="PVZ06830.1"/>
    <property type="molecule type" value="Genomic_DNA"/>
</dbReference>
<dbReference type="Pfam" id="PF10604">
    <property type="entry name" value="Polyketide_cyc2"/>
    <property type="match status" value="1"/>
</dbReference>
<dbReference type="SUPFAM" id="SSF55961">
    <property type="entry name" value="Bet v1-like"/>
    <property type="match status" value="1"/>
</dbReference>
<organism evidence="1 2">
    <name type="scientific">Actinomycetospora cinnamomea</name>
    <dbReference type="NCBI Taxonomy" id="663609"/>
    <lineage>
        <taxon>Bacteria</taxon>
        <taxon>Bacillati</taxon>
        <taxon>Actinomycetota</taxon>
        <taxon>Actinomycetes</taxon>
        <taxon>Pseudonocardiales</taxon>
        <taxon>Pseudonocardiaceae</taxon>
        <taxon>Actinomycetospora</taxon>
    </lineage>
</organism>
<proteinExistence type="predicted"/>
<dbReference type="RefSeq" id="WP_165825820.1">
    <property type="nucleotide sequence ID" value="NZ_QEKW01000012.1"/>
</dbReference>
<dbReference type="AlphaFoldDB" id="A0A2U1F477"/>
<comment type="caution">
    <text evidence="1">The sequence shown here is derived from an EMBL/GenBank/DDBJ whole genome shotgun (WGS) entry which is preliminary data.</text>
</comment>
<evidence type="ECO:0000313" key="1">
    <source>
        <dbReference type="EMBL" id="PVZ06830.1"/>
    </source>
</evidence>
<accession>A0A2U1F477</accession>
<reference evidence="1 2" key="1">
    <citation type="submission" date="2018-04" db="EMBL/GenBank/DDBJ databases">
        <title>Genomic Encyclopedia of Type Strains, Phase IV (KMG-IV): sequencing the most valuable type-strain genomes for metagenomic binning, comparative biology and taxonomic classification.</title>
        <authorList>
            <person name="Goeker M."/>
        </authorList>
    </citation>
    <scope>NUCLEOTIDE SEQUENCE [LARGE SCALE GENOMIC DNA]</scope>
    <source>
        <strain evidence="1 2">DSM 45771</strain>
    </source>
</reference>
<dbReference type="Gene3D" id="3.30.530.20">
    <property type="match status" value="1"/>
</dbReference>
<name>A0A2U1F477_9PSEU</name>
<protein>
    <submittedName>
        <fullName evidence="1">Polyketide cyclase/dehydrase/lipid transport protein</fullName>
    </submittedName>
</protein>
<dbReference type="Proteomes" id="UP000245639">
    <property type="component" value="Unassembled WGS sequence"/>
</dbReference>
<evidence type="ECO:0000313" key="2">
    <source>
        <dbReference type="Proteomes" id="UP000245639"/>
    </source>
</evidence>
<dbReference type="InterPro" id="IPR023393">
    <property type="entry name" value="START-like_dom_sf"/>
</dbReference>
<keyword evidence="2" id="KW-1185">Reference proteome</keyword>
<sequence>MEWTRSIVVDRRLPQVQEAVADEHRLVEWSAWPDATGYRCAIDGDGRSLGSAIVFRDGAGAEKGRQRLAAVEPGRVSYRLRNEGPGGRVMTPEVDFRLEPVDGTRTRVHLDFRATAPLPPGVRQLVERLMGRRIRRLHDEDLERLKAHVEQAPARRD</sequence>
<dbReference type="InterPro" id="IPR019587">
    <property type="entry name" value="Polyketide_cyclase/dehydratase"/>
</dbReference>
<gene>
    <name evidence="1" type="ORF">C8D89_11223</name>
</gene>